<dbReference type="PaxDb" id="4113-PGSC0003DMT400097232"/>
<reference evidence="1" key="2">
    <citation type="submission" date="2015-06" db="UniProtKB">
        <authorList>
            <consortium name="EnsemblPlants"/>
        </authorList>
    </citation>
    <scope>IDENTIFICATION</scope>
    <source>
        <strain evidence="1">DM1-3 516 R44</strain>
    </source>
</reference>
<dbReference type="Gramene" id="PGSC0003DMT400097232">
    <property type="protein sequence ID" value="PGSC0003DMT400097232"/>
    <property type="gene ID" value="PGSC0003DMG400046803"/>
</dbReference>
<accession>M1E065</accession>
<evidence type="ECO:0000313" key="1">
    <source>
        <dbReference type="EnsemblPlants" id="PGSC0003DMT400097232"/>
    </source>
</evidence>
<reference evidence="2" key="1">
    <citation type="journal article" date="2011" name="Nature">
        <title>Genome sequence and analysis of the tuber crop potato.</title>
        <authorList>
            <consortium name="The Potato Genome Sequencing Consortium"/>
        </authorList>
    </citation>
    <scope>NUCLEOTIDE SEQUENCE [LARGE SCALE GENOMIC DNA]</scope>
    <source>
        <strain evidence="2">cv. DM1-3 516 R44</strain>
    </source>
</reference>
<dbReference type="EnsemblPlants" id="PGSC0003DMT400097232">
    <property type="protein sequence ID" value="PGSC0003DMT400097232"/>
    <property type="gene ID" value="PGSC0003DMG400046803"/>
</dbReference>
<sequence>MQFVGASGSRSTIDGVLVINEGATDGVMIDDPAVSPLDEIDDAVASVSEVFRMVEPLAAILSNYDEEEVQGYDEVLAALSGLGSYSKNPLKLDIDLKN</sequence>
<name>M1E065_SOLTU</name>
<proteinExistence type="predicted"/>
<dbReference type="AlphaFoldDB" id="M1E065"/>
<keyword evidence="2" id="KW-1185">Reference proteome</keyword>
<organism evidence="1 2">
    <name type="scientific">Solanum tuberosum</name>
    <name type="common">Potato</name>
    <dbReference type="NCBI Taxonomy" id="4113"/>
    <lineage>
        <taxon>Eukaryota</taxon>
        <taxon>Viridiplantae</taxon>
        <taxon>Streptophyta</taxon>
        <taxon>Embryophyta</taxon>
        <taxon>Tracheophyta</taxon>
        <taxon>Spermatophyta</taxon>
        <taxon>Magnoliopsida</taxon>
        <taxon>eudicotyledons</taxon>
        <taxon>Gunneridae</taxon>
        <taxon>Pentapetalae</taxon>
        <taxon>asterids</taxon>
        <taxon>lamiids</taxon>
        <taxon>Solanales</taxon>
        <taxon>Solanaceae</taxon>
        <taxon>Solanoideae</taxon>
        <taxon>Solaneae</taxon>
        <taxon>Solanum</taxon>
    </lineage>
</organism>
<protein>
    <submittedName>
        <fullName evidence="1">Uncharacterized protein</fullName>
    </submittedName>
</protein>
<dbReference type="HOGENOM" id="CLU_2337699_0_0_1"/>
<evidence type="ECO:0000313" key="2">
    <source>
        <dbReference type="Proteomes" id="UP000011115"/>
    </source>
</evidence>
<dbReference type="Proteomes" id="UP000011115">
    <property type="component" value="Unassembled WGS sequence"/>
</dbReference>
<dbReference type="InParanoid" id="M1E065"/>